<sequence length="206" mass="23071">MTMAPPNSKHKGKSKKSKKPSNIPQAISQDENTSLWITGLPAATTYHNLLASIRKIGAIKSTFINEPNKKYPTSCAAKVVFFEHEAAQKLYDNAQQGTFLVLGVQPVVKWNSFGVKNDPPNGRSRVLRIEGPIEVMYQAWFARVWRSTGMYWRIDDVLEIGPIRHGVGVVWYAFGSWASQAGKAKKILQDEFPGVFKVEYKDDPCA</sequence>
<reference evidence="2 3" key="1">
    <citation type="submission" date="2024-02" db="EMBL/GenBank/DDBJ databases">
        <title>De novo assembly and annotation of 12 fungi associated with fruit tree decline syndrome in Ontario, Canada.</title>
        <authorList>
            <person name="Sulman M."/>
            <person name="Ellouze W."/>
            <person name="Ilyukhin E."/>
        </authorList>
    </citation>
    <scope>NUCLEOTIDE SEQUENCE [LARGE SCALE GENOMIC DNA]</scope>
    <source>
        <strain evidence="2 3">M11/M66-122</strain>
    </source>
</reference>
<evidence type="ECO:0000313" key="3">
    <source>
        <dbReference type="Proteomes" id="UP001320420"/>
    </source>
</evidence>
<accession>A0AAN9YNC8</accession>
<dbReference type="InterPro" id="IPR035979">
    <property type="entry name" value="RBD_domain_sf"/>
</dbReference>
<protein>
    <recommendedName>
        <fullName evidence="4">RRM domain-containing protein</fullName>
    </recommendedName>
</protein>
<feature type="compositionally biased region" description="Basic residues" evidence="1">
    <location>
        <begin position="8"/>
        <end position="19"/>
    </location>
</feature>
<dbReference type="Gene3D" id="3.30.70.330">
    <property type="match status" value="1"/>
</dbReference>
<keyword evidence="3" id="KW-1185">Reference proteome</keyword>
<dbReference type="InterPro" id="IPR012677">
    <property type="entry name" value="Nucleotide-bd_a/b_plait_sf"/>
</dbReference>
<dbReference type="GO" id="GO:0003676">
    <property type="term" value="F:nucleic acid binding"/>
    <property type="evidence" value="ECO:0007669"/>
    <property type="project" value="InterPro"/>
</dbReference>
<evidence type="ECO:0000256" key="1">
    <source>
        <dbReference type="SAM" id="MobiDB-lite"/>
    </source>
</evidence>
<dbReference type="Proteomes" id="UP001320420">
    <property type="component" value="Unassembled WGS sequence"/>
</dbReference>
<dbReference type="SUPFAM" id="SSF54928">
    <property type="entry name" value="RNA-binding domain, RBD"/>
    <property type="match status" value="1"/>
</dbReference>
<comment type="caution">
    <text evidence="2">The sequence shown here is derived from an EMBL/GenBank/DDBJ whole genome shotgun (WGS) entry which is preliminary data.</text>
</comment>
<name>A0AAN9YNC8_9PEZI</name>
<evidence type="ECO:0000313" key="2">
    <source>
        <dbReference type="EMBL" id="KAK7750576.1"/>
    </source>
</evidence>
<feature type="region of interest" description="Disordered" evidence="1">
    <location>
        <begin position="1"/>
        <end position="27"/>
    </location>
</feature>
<proteinExistence type="predicted"/>
<gene>
    <name evidence="2" type="ORF">SLS62_007423</name>
</gene>
<organism evidence="2 3">
    <name type="scientific">Diatrype stigma</name>
    <dbReference type="NCBI Taxonomy" id="117547"/>
    <lineage>
        <taxon>Eukaryota</taxon>
        <taxon>Fungi</taxon>
        <taxon>Dikarya</taxon>
        <taxon>Ascomycota</taxon>
        <taxon>Pezizomycotina</taxon>
        <taxon>Sordariomycetes</taxon>
        <taxon>Xylariomycetidae</taxon>
        <taxon>Xylariales</taxon>
        <taxon>Diatrypaceae</taxon>
        <taxon>Diatrype</taxon>
    </lineage>
</organism>
<evidence type="ECO:0008006" key="4">
    <source>
        <dbReference type="Google" id="ProtNLM"/>
    </source>
</evidence>
<dbReference type="AlphaFoldDB" id="A0AAN9YNC8"/>
<dbReference type="EMBL" id="JAKJXP020000061">
    <property type="protein sequence ID" value="KAK7750576.1"/>
    <property type="molecule type" value="Genomic_DNA"/>
</dbReference>